<evidence type="ECO:0000313" key="4">
    <source>
        <dbReference type="Proteomes" id="UP001199424"/>
    </source>
</evidence>
<proteinExistence type="predicted"/>
<feature type="region of interest" description="Disordered" evidence="1">
    <location>
        <begin position="41"/>
        <end position="79"/>
    </location>
</feature>
<evidence type="ECO:0008006" key="5">
    <source>
        <dbReference type="Google" id="ProtNLM"/>
    </source>
</evidence>
<keyword evidence="4" id="KW-1185">Reference proteome</keyword>
<dbReference type="RefSeq" id="WP_308448810.1">
    <property type="nucleotide sequence ID" value="NZ_JAJEQC010000003.1"/>
</dbReference>
<evidence type="ECO:0000313" key="3">
    <source>
        <dbReference type="EMBL" id="MCC2136289.1"/>
    </source>
</evidence>
<keyword evidence="2" id="KW-0732">Signal</keyword>
<reference evidence="3" key="1">
    <citation type="submission" date="2021-10" db="EMBL/GenBank/DDBJ databases">
        <title>Anaerobic single-cell dispensing facilitates the cultivation of human gut bacteria.</title>
        <authorList>
            <person name="Afrizal A."/>
        </authorList>
    </citation>
    <scope>NUCLEOTIDE SEQUENCE</scope>
    <source>
        <strain evidence="3">CLA-AA-H250</strain>
    </source>
</reference>
<organism evidence="3 4">
    <name type="scientific">Hominenteromicrobium mulieris</name>
    <dbReference type="NCBI Taxonomy" id="2885357"/>
    <lineage>
        <taxon>Bacteria</taxon>
        <taxon>Bacillati</taxon>
        <taxon>Bacillota</taxon>
        <taxon>Clostridia</taxon>
        <taxon>Eubacteriales</taxon>
        <taxon>Oscillospiraceae</taxon>
        <taxon>Hominenteromicrobium</taxon>
    </lineage>
</organism>
<evidence type="ECO:0000256" key="1">
    <source>
        <dbReference type="SAM" id="MobiDB-lite"/>
    </source>
</evidence>
<sequence length="250" mass="26173">MQLRKTILASVFSAALALSAAACGTAENTQSVCSAAASEHVAETPTPSPEATATASPTAEPTVKSTASPAPESNEVSENAEITAELEAMAPLLEAHILAQMNGMAFDANDPVYFWQTAAFAVDNCGMTFYSAETTGSALVLSRGVIEEIVSGLFESAANEDLPDIPDSLSGEISYDADSDTYARPISGGGFSADIQDCVKSGDVYTVTAALIRDENEAEPQAIFTAELVPNPREDNTVFIYSIRTVKQIS</sequence>
<accession>A0AAE3AGE7</accession>
<dbReference type="AlphaFoldDB" id="A0AAE3AGE7"/>
<feature type="chain" id="PRO_5042076988" description="Lipoprotein" evidence="2">
    <location>
        <begin position="23"/>
        <end position="250"/>
    </location>
</feature>
<feature type="compositionally biased region" description="Low complexity" evidence="1">
    <location>
        <begin position="43"/>
        <end position="62"/>
    </location>
</feature>
<dbReference type="PROSITE" id="PS51257">
    <property type="entry name" value="PROKAR_LIPOPROTEIN"/>
    <property type="match status" value="1"/>
</dbReference>
<dbReference type="EMBL" id="JAJEQC010000003">
    <property type="protein sequence ID" value="MCC2136289.1"/>
    <property type="molecule type" value="Genomic_DNA"/>
</dbReference>
<evidence type="ECO:0000256" key="2">
    <source>
        <dbReference type="SAM" id="SignalP"/>
    </source>
</evidence>
<name>A0AAE3AGE7_9FIRM</name>
<feature type="signal peptide" evidence="2">
    <location>
        <begin position="1"/>
        <end position="22"/>
    </location>
</feature>
<dbReference type="Proteomes" id="UP001199424">
    <property type="component" value="Unassembled WGS sequence"/>
</dbReference>
<comment type="caution">
    <text evidence="3">The sequence shown here is derived from an EMBL/GenBank/DDBJ whole genome shotgun (WGS) entry which is preliminary data.</text>
</comment>
<protein>
    <recommendedName>
        <fullName evidence="5">Lipoprotein</fullName>
    </recommendedName>
</protein>
<gene>
    <name evidence="3" type="ORF">LKD31_04570</name>
</gene>